<name>A0A1X7TWP7_AMPQE</name>
<reference evidence="2" key="1">
    <citation type="submission" date="2017-05" db="UniProtKB">
        <authorList>
            <consortium name="EnsemblMetazoa"/>
        </authorList>
    </citation>
    <scope>IDENTIFICATION</scope>
</reference>
<dbReference type="InParanoid" id="A0A1X7TWP7"/>
<feature type="region of interest" description="Disordered" evidence="1">
    <location>
        <begin position="1"/>
        <end position="36"/>
    </location>
</feature>
<proteinExistence type="predicted"/>
<dbReference type="AlphaFoldDB" id="A0A1X7TWP7"/>
<feature type="compositionally biased region" description="Basic and acidic residues" evidence="1">
    <location>
        <begin position="17"/>
        <end position="27"/>
    </location>
</feature>
<dbReference type="EnsemblMetazoa" id="Aqu2.1.19384_001">
    <property type="protein sequence ID" value="Aqu2.1.19384_001"/>
    <property type="gene ID" value="Aqu2.1.19384"/>
</dbReference>
<evidence type="ECO:0000256" key="1">
    <source>
        <dbReference type="SAM" id="MobiDB-lite"/>
    </source>
</evidence>
<protein>
    <submittedName>
        <fullName evidence="2">Uncharacterized protein</fullName>
    </submittedName>
</protein>
<sequence length="49" mass="5595">WSPWSTDHLDNGLNQEPMKEKGKEQGKPHPFNKMATSVKVALKKKLFTS</sequence>
<accession>A0A1X7TWP7</accession>
<organism evidence="2">
    <name type="scientific">Amphimedon queenslandica</name>
    <name type="common">Sponge</name>
    <dbReference type="NCBI Taxonomy" id="400682"/>
    <lineage>
        <taxon>Eukaryota</taxon>
        <taxon>Metazoa</taxon>
        <taxon>Porifera</taxon>
        <taxon>Demospongiae</taxon>
        <taxon>Heteroscleromorpha</taxon>
        <taxon>Haplosclerida</taxon>
        <taxon>Niphatidae</taxon>
        <taxon>Amphimedon</taxon>
    </lineage>
</organism>
<evidence type="ECO:0000313" key="2">
    <source>
        <dbReference type="EnsemblMetazoa" id="Aqu2.1.19384_001"/>
    </source>
</evidence>